<proteinExistence type="predicted"/>
<accession>A0ABV3EZI8</accession>
<evidence type="ECO:0000256" key="1">
    <source>
        <dbReference type="SAM" id="SignalP"/>
    </source>
</evidence>
<reference evidence="2 3" key="1">
    <citation type="submission" date="2024-06" db="EMBL/GenBank/DDBJ databases">
        <title>The Natural Products Discovery Center: Release of the First 8490 Sequenced Strains for Exploring Actinobacteria Biosynthetic Diversity.</title>
        <authorList>
            <person name="Kalkreuter E."/>
            <person name="Kautsar S.A."/>
            <person name="Yang D."/>
            <person name="Bader C.D."/>
            <person name="Teijaro C.N."/>
            <person name="Fluegel L."/>
            <person name="Davis C.M."/>
            <person name="Simpson J.R."/>
            <person name="Lauterbach L."/>
            <person name="Steele A.D."/>
            <person name="Gui C."/>
            <person name="Meng S."/>
            <person name="Li G."/>
            <person name="Viehrig K."/>
            <person name="Ye F."/>
            <person name="Su P."/>
            <person name="Kiefer A.F."/>
            <person name="Nichols A."/>
            <person name="Cepeda A.J."/>
            <person name="Yan W."/>
            <person name="Fan B."/>
            <person name="Jiang Y."/>
            <person name="Adhikari A."/>
            <person name="Zheng C.-J."/>
            <person name="Schuster L."/>
            <person name="Cowan T.M."/>
            <person name="Smanski M.J."/>
            <person name="Chevrette M.G."/>
            <person name="De Carvalho L.P.S."/>
            <person name="Shen B."/>
        </authorList>
    </citation>
    <scope>NUCLEOTIDE SEQUENCE [LARGE SCALE GENOMIC DNA]</scope>
    <source>
        <strain evidence="2 3">NPDC048117</strain>
    </source>
</reference>
<dbReference type="RefSeq" id="WP_359278355.1">
    <property type="nucleotide sequence ID" value="NZ_JBEZNA010000132.1"/>
</dbReference>
<keyword evidence="1" id="KW-0732">Signal</keyword>
<organism evidence="2 3">
    <name type="scientific">Streptomyces chilikensis</name>
    <dbReference type="NCBI Taxonomy" id="1194079"/>
    <lineage>
        <taxon>Bacteria</taxon>
        <taxon>Bacillati</taxon>
        <taxon>Actinomycetota</taxon>
        <taxon>Actinomycetes</taxon>
        <taxon>Kitasatosporales</taxon>
        <taxon>Streptomycetaceae</taxon>
        <taxon>Streptomyces</taxon>
    </lineage>
</organism>
<gene>
    <name evidence="2" type="ORF">AB0D95_30725</name>
</gene>
<protein>
    <submittedName>
        <fullName evidence="2">Uncharacterized protein</fullName>
    </submittedName>
</protein>
<evidence type="ECO:0000313" key="3">
    <source>
        <dbReference type="Proteomes" id="UP001551584"/>
    </source>
</evidence>
<feature type="chain" id="PRO_5045454120" evidence="1">
    <location>
        <begin position="29"/>
        <end position="61"/>
    </location>
</feature>
<sequence>MRVRRATATVLAAFALAAVGLGAGTAVAHDRDDDHSPNIFSGTLWTSEEGNYGTANAGHDD</sequence>
<dbReference type="Proteomes" id="UP001551584">
    <property type="component" value="Unassembled WGS sequence"/>
</dbReference>
<keyword evidence="3" id="KW-1185">Reference proteome</keyword>
<feature type="signal peptide" evidence="1">
    <location>
        <begin position="1"/>
        <end position="28"/>
    </location>
</feature>
<name>A0ABV3EZI8_9ACTN</name>
<dbReference type="EMBL" id="JBEZNA010000132">
    <property type="protein sequence ID" value="MEU9581589.1"/>
    <property type="molecule type" value="Genomic_DNA"/>
</dbReference>
<evidence type="ECO:0000313" key="2">
    <source>
        <dbReference type="EMBL" id="MEU9581589.1"/>
    </source>
</evidence>
<comment type="caution">
    <text evidence="2">The sequence shown here is derived from an EMBL/GenBank/DDBJ whole genome shotgun (WGS) entry which is preliminary data.</text>
</comment>